<evidence type="ECO:0000256" key="2">
    <source>
        <dbReference type="ARBA" id="ARBA00007656"/>
    </source>
</evidence>
<dbReference type="AlphaFoldDB" id="F7XBT6"/>
<dbReference type="EMBL" id="CP001831">
    <property type="protein sequence ID" value="AEH81308.1"/>
    <property type="molecule type" value="Genomic_DNA"/>
</dbReference>
<gene>
    <name evidence="7" type="ordered locus">SM11_pC0235</name>
</gene>
<dbReference type="KEGG" id="smx:SM11_pC0235"/>
<comment type="similarity">
    <text evidence="2">Belongs to the PpiC/parvulin rotamase family.</text>
</comment>
<reference evidence="7 8" key="1">
    <citation type="journal article" date="2011" name="J. Biotechnol.">
        <title>The complete genome sequence of the dominant Sinorhizobium meliloti field isolate SM11 extends the S. meliloti pan-genome.</title>
        <authorList>
            <person name="Schneiker-Bekel S."/>
            <person name="Wibberg D."/>
            <person name="Bekel T."/>
            <person name="Blom J."/>
            <person name="Linke B."/>
            <person name="Neuweger H."/>
            <person name="Stiens M."/>
            <person name="Vorholter F.J."/>
            <person name="Weidner S."/>
            <person name="Goesmann A."/>
            <person name="Puhler A."/>
            <person name="Schluter A."/>
        </authorList>
    </citation>
    <scope>NUCLEOTIDE SEQUENCE [LARGE SCALE GENOMIC DNA]</scope>
    <source>
        <strain evidence="7 8">SM11</strain>
        <plasmid evidence="8">pSmeSM11c</plasmid>
    </source>
</reference>
<organism evidence="7 8">
    <name type="scientific">Sinorhizobium meliloti (strain SM11)</name>
    <dbReference type="NCBI Taxonomy" id="707241"/>
    <lineage>
        <taxon>Bacteria</taxon>
        <taxon>Pseudomonadati</taxon>
        <taxon>Pseudomonadota</taxon>
        <taxon>Alphaproteobacteria</taxon>
        <taxon>Hyphomicrobiales</taxon>
        <taxon>Rhizobiaceae</taxon>
        <taxon>Sinorhizobium/Ensifer group</taxon>
        <taxon>Sinorhizobium</taxon>
    </lineage>
</organism>
<evidence type="ECO:0000256" key="5">
    <source>
        <dbReference type="PROSITE-ProRule" id="PRU00278"/>
    </source>
</evidence>
<dbReference type="EC" id="5.2.1.8" evidence="3"/>
<feature type="domain" description="PpiC" evidence="6">
    <location>
        <begin position="113"/>
        <end position="227"/>
    </location>
</feature>
<name>F7XBT6_SINMM</name>
<dbReference type="GO" id="GO:0003755">
    <property type="term" value="F:peptidyl-prolyl cis-trans isomerase activity"/>
    <property type="evidence" value="ECO:0007669"/>
    <property type="project" value="UniProtKB-KW"/>
</dbReference>
<dbReference type="Proteomes" id="UP000009045">
    <property type="component" value="Plasmid pSmeSM11c"/>
</dbReference>
<evidence type="ECO:0000313" key="8">
    <source>
        <dbReference type="Proteomes" id="UP000009045"/>
    </source>
</evidence>
<dbReference type="PATRIC" id="fig|707241.3.peg.4228"/>
<proteinExistence type="inferred from homology"/>
<evidence type="ECO:0000256" key="1">
    <source>
        <dbReference type="ARBA" id="ARBA00000971"/>
    </source>
</evidence>
<dbReference type="HOGENOM" id="CLU_067345_0_0_5"/>
<protein>
    <recommendedName>
        <fullName evidence="3">peptidylprolyl isomerase</fullName>
        <ecNumber evidence="3">5.2.1.8</ecNumber>
    </recommendedName>
</protein>
<keyword evidence="5" id="KW-0413">Isomerase</keyword>
<dbReference type="Pfam" id="PF13145">
    <property type="entry name" value="Rotamase_2"/>
    <property type="match status" value="1"/>
</dbReference>
<dbReference type="PROSITE" id="PS50198">
    <property type="entry name" value="PPIC_PPIASE_2"/>
    <property type="match status" value="1"/>
</dbReference>
<evidence type="ECO:0000256" key="3">
    <source>
        <dbReference type="ARBA" id="ARBA00013194"/>
    </source>
</evidence>
<evidence type="ECO:0000259" key="6">
    <source>
        <dbReference type="PROSITE" id="PS50198"/>
    </source>
</evidence>
<comment type="catalytic activity">
    <reaction evidence="1">
        <text>[protein]-peptidylproline (omega=180) = [protein]-peptidylproline (omega=0)</text>
        <dbReference type="Rhea" id="RHEA:16237"/>
        <dbReference type="Rhea" id="RHEA-COMP:10747"/>
        <dbReference type="Rhea" id="RHEA-COMP:10748"/>
        <dbReference type="ChEBI" id="CHEBI:83833"/>
        <dbReference type="ChEBI" id="CHEBI:83834"/>
        <dbReference type="EC" id="5.2.1.8"/>
    </reaction>
</comment>
<dbReference type="RefSeq" id="WP_014531063.1">
    <property type="nucleotide sequence ID" value="NC_017327.1"/>
</dbReference>
<evidence type="ECO:0000313" key="7">
    <source>
        <dbReference type="EMBL" id="AEH81308.1"/>
    </source>
</evidence>
<evidence type="ECO:0000256" key="4">
    <source>
        <dbReference type="ARBA" id="ARBA00023110"/>
    </source>
</evidence>
<sequence>MMRLLREPLLHFLILGAALFGLNAVFVGTETKVPQKIVVSAAQIANLEQTFARTWQRQPAPEELKGLVEDYVRDEVYYREGKALELDRDDIVIRRRIRQKMEFFAEDIAAAEPTDSELNAYLAAHPEQFRMEQSVSFRQVFLSSKRGETLDADVQEIAAALSHANGTEGASLGDGLLLGSEFNAVRRSEVVNDFGESFAEELFSSDTNSWQGPFASAFGLHFVFVSERSEGGLPKLAAVREAVAREWANARRVEKLDEFYRALRGRYDVVVETPPAKREARADAAGAVQ</sequence>
<dbReference type="PANTHER" id="PTHR47245:SF2">
    <property type="entry name" value="PEPTIDYL-PROLYL CIS-TRANS ISOMERASE HP_0175-RELATED"/>
    <property type="match status" value="1"/>
</dbReference>
<geneLocation type="plasmid" evidence="7 8">
    <name>pSmeSM11c</name>
</geneLocation>
<keyword evidence="4 5" id="KW-0697">Rotamase</keyword>
<accession>F7XBT6</accession>
<dbReference type="PANTHER" id="PTHR47245">
    <property type="entry name" value="PEPTIDYLPROLYL ISOMERASE"/>
    <property type="match status" value="1"/>
</dbReference>
<keyword evidence="7" id="KW-0614">Plasmid</keyword>
<dbReference type="InterPro" id="IPR050245">
    <property type="entry name" value="PrsA_foldase"/>
</dbReference>
<dbReference type="InterPro" id="IPR000297">
    <property type="entry name" value="PPIase_PpiC"/>
</dbReference>